<dbReference type="Gene3D" id="3.90.1150.10">
    <property type="entry name" value="Aspartate Aminotransferase, domain 1"/>
    <property type="match status" value="1"/>
</dbReference>
<keyword evidence="3" id="KW-1185">Reference proteome</keyword>
<organism evidence="2 3">
    <name type="scientific">Jiangella alkaliphila</name>
    <dbReference type="NCBI Taxonomy" id="419479"/>
    <lineage>
        <taxon>Bacteria</taxon>
        <taxon>Bacillati</taxon>
        <taxon>Actinomycetota</taxon>
        <taxon>Actinomycetes</taxon>
        <taxon>Jiangellales</taxon>
        <taxon>Jiangellaceae</taxon>
        <taxon>Jiangella</taxon>
    </lineage>
</organism>
<proteinExistence type="inferred from homology"/>
<dbReference type="Gene3D" id="3.40.640.10">
    <property type="entry name" value="Type I PLP-dependent aspartate aminotransferase-like (Major domain)"/>
    <property type="match status" value="1"/>
</dbReference>
<dbReference type="Pfam" id="PF01041">
    <property type="entry name" value="DegT_DnrJ_EryC1"/>
    <property type="match status" value="1"/>
</dbReference>
<dbReference type="InterPro" id="IPR015424">
    <property type="entry name" value="PyrdxlP-dep_Trfase"/>
</dbReference>
<dbReference type="RefSeq" id="WP_046772451.1">
    <property type="nucleotide sequence ID" value="NZ_LBMC01000064.1"/>
</dbReference>
<dbReference type="Proteomes" id="UP000182977">
    <property type="component" value="Chromosome I"/>
</dbReference>
<dbReference type="STRING" id="419479.SAMN04488563_0247"/>
<dbReference type="SUPFAM" id="SSF53383">
    <property type="entry name" value="PLP-dependent transferases"/>
    <property type="match status" value="1"/>
</dbReference>
<sequence length="437" mass="46562">MSGVALPAVLGGDPVVTSANDPVWPEVGGVESAILGEVTDGGQWVGYANHPAKWRAVLEQVVADTTGYRYGVGQPNGTLAIASGLRAQLFARGASRASWAQGRDEVLVADLTHASAHHGVVLGVAAQLGRSPRLVPIPAKLDATMDEEVAAEYLARHADRVLAVVPATMYGNFGAIDRFAALGRQYDVVVHHDNALGGAARFDGDGAPTASISGQGGGKAAPSCEGGLTVTSDPELAALLRADTDCGTGPGRLDPIPYAEVGPMMAGNQRMGEQPAALLLVQWLRALHARLVMRENRRLIRSLIADASVFPEPVLWNPPPDAEYPPFFALYLSCTDALESSLGLTPKDLRVALAAEGVWAEAGFTPTHLDPAWRHWAEGVDLSYDVSARVVERAVFVHTKFLRDPRFPDVLAEIFRRVVAHRDRLRGIGDGRPEPAW</sequence>
<protein>
    <submittedName>
        <fullName evidence="2">dTDP-4-amino-4,6-dideoxygalactose transaminase</fullName>
    </submittedName>
</protein>
<dbReference type="InterPro" id="IPR015421">
    <property type="entry name" value="PyrdxlP-dep_Trfase_major"/>
</dbReference>
<gene>
    <name evidence="2" type="ORF">SAMN04488563_0247</name>
</gene>
<reference evidence="3" key="1">
    <citation type="submission" date="2016-10" db="EMBL/GenBank/DDBJ databases">
        <authorList>
            <person name="Varghese N."/>
            <person name="Submissions S."/>
        </authorList>
    </citation>
    <scope>NUCLEOTIDE SEQUENCE [LARGE SCALE GENOMIC DNA]</scope>
    <source>
        <strain evidence="3">DSM 45079</strain>
    </source>
</reference>
<evidence type="ECO:0000313" key="3">
    <source>
        <dbReference type="Proteomes" id="UP000182977"/>
    </source>
</evidence>
<comment type="similarity">
    <text evidence="1">Belongs to the DegT/DnrJ/EryC1 family.</text>
</comment>
<dbReference type="EMBL" id="LT629791">
    <property type="protein sequence ID" value="SDU13615.1"/>
    <property type="molecule type" value="Genomic_DNA"/>
</dbReference>
<accession>A0A1H2G277</accession>
<evidence type="ECO:0000313" key="2">
    <source>
        <dbReference type="EMBL" id="SDU13615.1"/>
    </source>
</evidence>
<name>A0A1H2G277_9ACTN</name>
<dbReference type="InterPro" id="IPR000653">
    <property type="entry name" value="DegT/StrS_aminotransferase"/>
</dbReference>
<dbReference type="OrthoDB" id="5342089at2"/>
<dbReference type="AlphaFoldDB" id="A0A1H2G277"/>
<evidence type="ECO:0000256" key="1">
    <source>
        <dbReference type="RuleBase" id="RU004508"/>
    </source>
</evidence>
<dbReference type="InterPro" id="IPR015422">
    <property type="entry name" value="PyrdxlP-dep_Trfase_small"/>
</dbReference>
<keyword evidence="1" id="KW-0663">Pyridoxal phosphate</keyword>